<accession>A0A0J9ER57</accession>
<protein>
    <submittedName>
        <fullName evidence="3">Uncharacterized protein</fullName>
    </submittedName>
</protein>
<keyword evidence="2" id="KW-1133">Transmembrane helix</keyword>
<feature type="transmembrane region" description="Helical" evidence="2">
    <location>
        <begin position="77"/>
        <end position="97"/>
    </location>
</feature>
<sequence length="98" mass="10887">MKKLQNSADSTQQYSEQGSDMSQKSNYRLDFSESLFSESNSSQVSLQMITQGHILLTAVAVREAEEDVTMRAELLQLIDIIFIFNLAFFAVTEAAAAS</sequence>
<evidence type="ECO:0000256" key="1">
    <source>
        <dbReference type="SAM" id="MobiDB-lite"/>
    </source>
</evidence>
<feature type="region of interest" description="Disordered" evidence="1">
    <location>
        <begin position="1"/>
        <end position="24"/>
    </location>
</feature>
<keyword evidence="2" id="KW-0472">Membrane</keyword>
<proteinExistence type="predicted"/>
<organism evidence="3">
    <name type="scientific">Ajellomyces dermatitidis (strain ATCC 18188 / CBS 674.68)</name>
    <name type="common">Blastomyces dermatitidis</name>
    <dbReference type="NCBI Taxonomy" id="653446"/>
    <lineage>
        <taxon>Eukaryota</taxon>
        <taxon>Fungi</taxon>
        <taxon>Dikarya</taxon>
        <taxon>Ascomycota</taxon>
        <taxon>Pezizomycotina</taxon>
        <taxon>Eurotiomycetes</taxon>
        <taxon>Eurotiomycetidae</taxon>
        <taxon>Onygenales</taxon>
        <taxon>Ajellomycetaceae</taxon>
        <taxon>Blastomyces</taxon>
    </lineage>
</organism>
<reference evidence="3" key="1">
    <citation type="submission" date="2010-03" db="EMBL/GenBank/DDBJ databases">
        <title>Annotation of Blastomyces dermatitidis strain ATCC 18188.</title>
        <authorList>
            <consortium name="The Broad Institute Genome Sequencing Platform"/>
            <consortium name="Broad Institute Genome Sequencing Center for Infectious Disease."/>
            <person name="Cuomo C."/>
            <person name="Klein B."/>
            <person name="Sullivan T."/>
            <person name="Heitman J."/>
            <person name="Young S."/>
            <person name="Zeng Q."/>
            <person name="Gargeya S."/>
            <person name="Alvarado L."/>
            <person name="Berlin A.M."/>
            <person name="Chapman S.B."/>
            <person name="Chen Z."/>
            <person name="Freedman E."/>
            <person name="Gellesch M."/>
            <person name="Goldberg J."/>
            <person name="Griggs A."/>
            <person name="Gujja S."/>
            <person name="Heilman E."/>
            <person name="Heiman D."/>
            <person name="Howarth C."/>
            <person name="Mehta T."/>
            <person name="Neiman D."/>
            <person name="Pearson M."/>
            <person name="Roberts A."/>
            <person name="Saif S."/>
            <person name="Shea T."/>
            <person name="Shenoy N."/>
            <person name="Sisk P."/>
            <person name="Stolte C."/>
            <person name="Sykes S."/>
            <person name="White J."/>
            <person name="Yandava C."/>
            <person name="Haas B."/>
            <person name="Nusbaum C."/>
            <person name="Birren B."/>
        </authorList>
    </citation>
    <scope>NUCLEOTIDE SEQUENCE</scope>
    <source>
        <strain evidence="3">ATCC 18188</strain>
    </source>
</reference>
<dbReference type="Proteomes" id="UP000007802">
    <property type="component" value="Unassembled WGS sequence"/>
</dbReference>
<dbReference type="EMBL" id="GG749509">
    <property type="protein sequence ID" value="KMW68783.1"/>
    <property type="molecule type" value="Genomic_DNA"/>
</dbReference>
<evidence type="ECO:0000256" key="2">
    <source>
        <dbReference type="SAM" id="Phobius"/>
    </source>
</evidence>
<name>A0A0J9ER57_AJEDA</name>
<evidence type="ECO:0000313" key="3">
    <source>
        <dbReference type="EMBL" id="KMW68783.1"/>
    </source>
</evidence>
<dbReference type="AlphaFoldDB" id="A0A0J9ER57"/>
<gene>
    <name evidence="3" type="ORF">BDDG_13029</name>
</gene>
<keyword evidence="2" id="KW-0812">Transmembrane</keyword>